<gene>
    <name evidence="1" type="ORF">C7B43_04905</name>
</gene>
<dbReference type="Proteomes" id="UP000242699">
    <property type="component" value="Unassembled WGS sequence"/>
</dbReference>
<comment type="caution">
    <text evidence="1">The sequence shown here is derived from an EMBL/GenBank/DDBJ whole genome shotgun (WGS) entry which is preliminary data.</text>
</comment>
<organism evidence="1 2">
    <name type="scientific">Sulfobacillus benefaciens</name>
    <dbReference type="NCBI Taxonomy" id="453960"/>
    <lineage>
        <taxon>Bacteria</taxon>
        <taxon>Bacillati</taxon>
        <taxon>Bacillota</taxon>
        <taxon>Clostridia</taxon>
        <taxon>Eubacteriales</taxon>
        <taxon>Clostridiales Family XVII. Incertae Sedis</taxon>
        <taxon>Sulfobacillus</taxon>
    </lineage>
</organism>
<dbReference type="AlphaFoldDB" id="A0A2T2X830"/>
<name>A0A2T2X830_9FIRM</name>
<evidence type="ECO:0000313" key="2">
    <source>
        <dbReference type="Proteomes" id="UP000242699"/>
    </source>
</evidence>
<proteinExistence type="predicted"/>
<sequence length="138" mass="15583">MRAKLAAVIAMALVATFAWVRYHIPFVHVPAAPVITSRISPAVSLKKLGKLPAVSSKELQLLIDQGLVYGMHIHGTNKTVLFLARTPNAPATLIVRHWPPERFAPIRIMSHPYPDVASTWHQDQKRIHWLRLSSQNFR</sequence>
<reference evidence="1 2" key="1">
    <citation type="journal article" date="2014" name="BMC Genomics">
        <title>Comparison of environmental and isolate Sulfobacillus genomes reveals diverse carbon, sulfur, nitrogen, and hydrogen metabolisms.</title>
        <authorList>
            <person name="Justice N.B."/>
            <person name="Norman A."/>
            <person name="Brown C.T."/>
            <person name="Singh A."/>
            <person name="Thomas B.C."/>
            <person name="Banfield J.F."/>
        </authorList>
    </citation>
    <scope>NUCLEOTIDE SEQUENCE [LARGE SCALE GENOMIC DNA]</scope>
    <source>
        <strain evidence="1">AMDSBA1</strain>
    </source>
</reference>
<dbReference type="EMBL" id="PXYT01000008">
    <property type="protein sequence ID" value="PSR30635.1"/>
    <property type="molecule type" value="Genomic_DNA"/>
</dbReference>
<evidence type="ECO:0000313" key="1">
    <source>
        <dbReference type="EMBL" id="PSR30635.1"/>
    </source>
</evidence>
<protein>
    <submittedName>
        <fullName evidence="1">Uncharacterized protein</fullName>
    </submittedName>
</protein>
<accession>A0A2T2X830</accession>